<dbReference type="Pfam" id="PF13433">
    <property type="entry name" value="Peripla_BP_5"/>
    <property type="match status" value="1"/>
</dbReference>
<evidence type="ECO:0000256" key="1">
    <source>
        <dbReference type="SAM" id="MobiDB-lite"/>
    </source>
</evidence>
<dbReference type="SUPFAM" id="SSF53822">
    <property type="entry name" value="Periplasmic binding protein-like I"/>
    <property type="match status" value="1"/>
</dbReference>
<dbReference type="RefSeq" id="WP_147097966.1">
    <property type="nucleotide sequence ID" value="NZ_JBHUFH010000011.1"/>
</dbReference>
<proteinExistence type="predicted"/>
<dbReference type="Proteomes" id="UP000321562">
    <property type="component" value="Unassembled WGS sequence"/>
</dbReference>
<sequence length="349" mass="38050">MKRRIEIGILLSRSGGYSAISNAKYKGAMAAIAQVNQNPALAVELIPVERDPLGQIDLYAPLCTEILRDSEARHILGCVTSWSRKEVLPVLERAGAALWYAVPYEGFEASAHVVYMHACPNQHLLPLLDWAMPRFGQRMHLVASNYIWGWEINRLAREVVTTRGGEITGERHLSLGETGVDGMVEEIAAIRPDFVMNSLIGPSQYAFVAAMHERMPGVPILSCNLTECELPLMGAASDGLIAAGPYFHTPGAAFESSHEAAGHAAIMEMARLFDAHPGSERLSLAELLSLDANEGPIDPQTHHTSLPALIAQAEGGAFRVLHSLPARPGDPYLTRPDRSQTRQKLRLVT</sequence>
<comment type="caution">
    <text evidence="2">The sequence shown here is derived from an EMBL/GenBank/DDBJ whole genome shotgun (WGS) entry which is preliminary data.</text>
</comment>
<dbReference type="InterPro" id="IPR028082">
    <property type="entry name" value="Peripla_BP_I"/>
</dbReference>
<organism evidence="2 3">
    <name type="scientific">Paracoccus aurantiacus</name>
    <dbReference type="NCBI Taxonomy" id="2599412"/>
    <lineage>
        <taxon>Bacteria</taxon>
        <taxon>Pseudomonadati</taxon>
        <taxon>Pseudomonadota</taxon>
        <taxon>Alphaproteobacteria</taxon>
        <taxon>Rhodobacterales</taxon>
        <taxon>Paracoccaceae</taxon>
        <taxon>Paracoccus</taxon>
    </lineage>
</organism>
<name>A0A5C6S6N4_9RHOB</name>
<accession>A0A5C6S6N4</accession>
<dbReference type="PANTHER" id="PTHR47628">
    <property type="match status" value="1"/>
</dbReference>
<dbReference type="Gene3D" id="3.40.50.2300">
    <property type="match status" value="2"/>
</dbReference>
<gene>
    <name evidence="2" type="ORF">FQV27_10075</name>
</gene>
<reference evidence="2 3" key="1">
    <citation type="submission" date="2019-08" db="EMBL/GenBank/DDBJ databases">
        <authorList>
            <person name="Ye J."/>
        </authorList>
    </citation>
    <scope>NUCLEOTIDE SEQUENCE [LARGE SCALE GENOMIC DNA]</scope>
    <source>
        <strain evidence="2 3">TK008</strain>
    </source>
</reference>
<dbReference type="EMBL" id="VOPL01000003">
    <property type="protein sequence ID" value="TXB69294.1"/>
    <property type="molecule type" value="Genomic_DNA"/>
</dbReference>
<feature type="region of interest" description="Disordered" evidence="1">
    <location>
        <begin position="328"/>
        <end position="349"/>
    </location>
</feature>
<dbReference type="OrthoDB" id="9802022at2"/>
<evidence type="ECO:0000313" key="2">
    <source>
        <dbReference type="EMBL" id="TXB69294.1"/>
    </source>
</evidence>
<dbReference type="AlphaFoldDB" id="A0A5C6S6N4"/>
<protein>
    <submittedName>
        <fullName evidence="2">Transporter substrate-binding protein</fullName>
    </submittedName>
</protein>
<evidence type="ECO:0000313" key="3">
    <source>
        <dbReference type="Proteomes" id="UP000321562"/>
    </source>
</evidence>
<keyword evidence="3" id="KW-1185">Reference proteome</keyword>
<dbReference type="PANTHER" id="PTHR47628:SF1">
    <property type="entry name" value="ALIPHATIC AMIDASE EXPRESSION-REGULATING PROTEIN"/>
    <property type="match status" value="1"/>
</dbReference>